<dbReference type="EMBL" id="PZZZ01000004">
    <property type="protein sequence ID" value="PTM95352.1"/>
    <property type="molecule type" value="Genomic_DNA"/>
</dbReference>
<comment type="caution">
    <text evidence="2">The sequence shown here is derived from an EMBL/GenBank/DDBJ whole genome shotgun (WGS) entry which is preliminary data.</text>
</comment>
<dbReference type="RefSeq" id="WP_108003059.1">
    <property type="nucleotide sequence ID" value="NZ_JBHEEX010000007.1"/>
</dbReference>
<feature type="signal peptide" evidence="1">
    <location>
        <begin position="1"/>
        <end position="25"/>
    </location>
</feature>
<keyword evidence="3" id="KW-1185">Reference proteome</keyword>
<keyword evidence="1" id="KW-0732">Signal</keyword>
<dbReference type="AlphaFoldDB" id="A0A2T5B8N8"/>
<organism evidence="2 3">
    <name type="scientific">Mycoplana dimorpha</name>
    <dbReference type="NCBI Taxonomy" id="28320"/>
    <lineage>
        <taxon>Bacteria</taxon>
        <taxon>Pseudomonadati</taxon>
        <taxon>Pseudomonadota</taxon>
        <taxon>Alphaproteobacteria</taxon>
        <taxon>Hyphomicrobiales</taxon>
        <taxon>Rhizobiaceae</taxon>
        <taxon>Mycoplana</taxon>
    </lineage>
</organism>
<evidence type="ECO:0008006" key="4">
    <source>
        <dbReference type="Google" id="ProtNLM"/>
    </source>
</evidence>
<gene>
    <name evidence="2" type="ORF">C7449_104431</name>
</gene>
<dbReference type="Proteomes" id="UP000241247">
    <property type="component" value="Unassembled WGS sequence"/>
</dbReference>
<name>A0A2T5B8N8_MYCDI</name>
<protein>
    <recommendedName>
        <fullName evidence="4">Transmembrane protein</fullName>
    </recommendedName>
</protein>
<evidence type="ECO:0000313" key="3">
    <source>
        <dbReference type="Proteomes" id="UP000241247"/>
    </source>
</evidence>
<accession>A0A2T5B8N8</accession>
<sequence length="396" mass="41552">MLHKRTIRTMLAGIAMATLAGPAFALDGTDLVNKLNAASGTSGWTISYGSIATDGNTVVLAGTQVKPVGGEAAAEVGDVRLEGVEEDGSGGYRVETVRFPDFNKTDDGVTVTATGLQIEGLAIPAKVESGTLDSMLMYDKAVSGPLTVTRKGTEVFSMSGMQAGVERMADGAGVTYDATFSDIKANLTQVEDPKARETIEKLGLQTLAGEMTMKGSWALDTGRLSLDEYALDFADVGRLGLSLAISGYTLDFINALRQAAEASQANPNKDEANAALGMSMMGLMQQLTFDRAAISFADASLTRKVLDVVGAEQGVSGEQMAQSLKALVPIMIAQLKMPELQNQISKAVNTYLDDPKNLTISAEPKEPVPFPMIMGAAMGAPNTIPEVLGVKVTANE</sequence>
<evidence type="ECO:0000313" key="2">
    <source>
        <dbReference type="EMBL" id="PTM95352.1"/>
    </source>
</evidence>
<evidence type="ECO:0000256" key="1">
    <source>
        <dbReference type="SAM" id="SignalP"/>
    </source>
</evidence>
<reference evidence="2 3" key="1">
    <citation type="submission" date="2018-04" db="EMBL/GenBank/DDBJ databases">
        <title>Genomic Encyclopedia of Type Strains, Phase IV (KMG-IV): sequencing the most valuable type-strain genomes for metagenomic binning, comparative biology and taxonomic classification.</title>
        <authorList>
            <person name="Goeker M."/>
        </authorList>
    </citation>
    <scope>NUCLEOTIDE SEQUENCE [LARGE SCALE GENOMIC DNA]</scope>
    <source>
        <strain evidence="2 3">DSM 7138</strain>
    </source>
</reference>
<dbReference type="OrthoDB" id="7824623at2"/>
<feature type="chain" id="PRO_5015505787" description="Transmembrane protein" evidence="1">
    <location>
        <begin position="26"/>
        <end position="396"/>
    </location>
</feature>
<proteinExistence type="predicted"/>